<evidence type="ECO:0000256" key="2">
    <source>
        <dbReference type="ARBA" id="ARBA00006434"/>
    </source>
</evidence>
<evidence type="ECO:0000256" key="3">
    <source>
        <dbReference type="ARBA" id="ARBA00007343"/>
    </source>
</evidence>
<dbReference type="PANTHER" id="PTHR42985:SF2">
    <property type="entry name" value="SODIUM-DEPENDENT MULTIVITAMIN TRANSPORTER"/>
    <property type="match status" value="1"/>
</dbReference>
<keyword evidence="14" id="KW-0739">Sodium transport</keyword>
<feature type="transmembrane region" description="Helical" evidence="24">
    <location>
        <begin position="85"/>
        <end position="107"/>
    </location>
</feature>
<feature type="transmembrane region" description="Helical" evidence="24">
    <location>
        <begin position="635"/>
        <end position="655"/>
    </location>
</feature>
<evidence type="ECO:0000256" key="20">
    <source>
        <dbReference type="ARBA" id="ARBA00058802"/>
    </source>
</evidence>
<evidence type="ECO:0000256" key="13">
    <source>
        <dbReference type="ARBA" id="ARBA00023180"/>
    </source>
</evidence>
<protein>
    <recommendedName>
        <fullName evidence="22">Sodium-dependent multivitamin transporter</fullName>
    </recommendedName>
    <alternativeName>
        <fullName evidence="23">Solute carrier family 5 member 6</fullName>
    </alternativeName>
</protein>
<dbReference type="PANTHER" id="PTHR42985">
    <property type="entry name" value="SODIUM-COUPLED MONOCARBOXYLATE TRANSPORTER"/>
    <property type="match status" value="1"/>
</dbReference>
<comment type="catalytic activity">
    <reaction evidence="18">
        <text>(R)-lipoate(out) + 2 Na(+)(out) = (R)-lipoate(in) + 2 Na(+)(in)</text>
        <dbReference type="Rhea" id="RHEA:73379"/>
        <dbReference type="ChEBI" id="CHEBI:29101"/>
        <dbReference type="ChEBI" id="CHEBI:83088"/>
    </reaction>
</comment>
<dbReference type="GO" id="GO:0015075">
    <property type="term" value="F:monoatomic ion transmembrane transporter activity"/>
    <property type="evidence" value="ECO:0007669"/>
    <property type="project" value="UniProtKB-ARBA"/>
</dbReference>
<feature type="transmembrane region" description="Helical" evidence="24">
    <location>
        <begin position="1401"/>
        <end position="1423"/>
    </location>
</feature>
<feature type="transmembrane region" description="Helical" evidence="24">
    <location>
        <begin position="189"/>
        <end position="208"/>
    </location>
</feature>
<dbReference type="GO" id="GO:0006814">
    <property type="term" value="P:sodium ion transport"/>
    <property type="evidence" value="ECO:0007669"/>
    <property type="project" value="UniProtKB-KW"/>
</dbReference>
<keyword evidence="5" id="KW-1003">Cell membrane</keyword>
<dbReference type="InterPro" id="IPR018212">
    <property type="entry name" value="Na/solute_symporter_CS"/>
</dbReference>
<feature type="transmembrane region" description="Helical" evidence="24">
    <location>
        <begin position="1518"/>
        <end position="1544"/>
    </location>
</feature>
<dbReference type="InterPro" id="IPR017981">
    <property type="entry name" value="GPCR_2-like_7TM"/>
</dbReference>
<evidence type="ECO:0000256" key="24">
    <source>
        <dbReference type="SAM" id="Phobius"/>
    </source>
</evidence>
<name>A0AA88LY80_CHASR</name>
<evidence type="ECO:0000256" key="22">
    <source>
        <dbReference type="ARBA" id="ARBA00073170"/>
    </source>
</evidence>
<evidence type="ECO:0000259" key="27">
    <source>
        <dbReference type="PROSITE" id="PS50262"/>
    </source>
</evidence>
<comment type="catalytic activity">
    <reaction evidence="17">
        <text>(R)-pantothenate(out) + 2 Na(+)(out) = (R)-pantothenate(in) + 2 Na(+)(in)</text>
        <dbReference type="Rhea" id="RHEA:73371"/>
        <dbReference type="ChEBI" id="CHEBI:29032"/>
        <dbReference type="ChEBI" id="CHEBI:29101"/>
    </reaction>
</comment>
<dbReference type="Gene3D" id="2.60.220.50">
    <property type="match status" value="1"/>
</dbReference>
<feature type="transmembrane region" description="Helical" evidence="24">
    <location>
        <begin position="1364"/>
        <end position="1389"/>
    </location>
</feature>
<dbReference type="InterPro" id="IPR038377">
    <property type="entry name" value="Na/Glc_symporter_sf"/>
</dbReference>
<feature type="transmembrane region" description="Helical" evidence="24">
    <location>
        <begin position="382"/>
        <end position="401"/>
    </location>
</feature>
<keyword evidence="13" id="KW-0325">Glycoprotein</keyword>
<feature type="transmembrane region" description="Helical" evidence="24">
    <location>
        <begin position="1469"/>
        <end position="1490"/>
    </location>
</feature>
<comment type="subunit">
    <text evidence="21">Interacts with PDZD11.</text>
</comment>
<dbReference type="PROSITE" id="PS50283">
    <property type="entry name" value="NA_SOLUT_SYMP_3"/>
    <property type="match status" value="1"/>
</dbReference>
<feature type="transmembrane region" description="Helical" evidence="24">
    <location>
        <begin position="159"/>
        <end position="177"/>
    </location>
</feature>
<keyword evidence="29" id="KW-1185">Reference proteome</keyword>
<comment type="function">
    <text evidence="20">Sodium-dependent multivitamin transporter that mediates the electrogenic transport of pantothenate, biotin, lipoate and iodide. Functions as a Na(+)-coupled substrate symporter where the stoichiometry of Na(+):substrate is 2:1, creating an electrochemical Na(+) gradient used as driving force for substrate uptake. Required for biotin and pantothenate uptake in the intestine across the brush border membrane. Plays a role in the maintenance of intestinal mucosa integrity, by providing the gut mucosa with biotin. Contributes to the luminal uptake of biotin and pantothenate into the brain across the blood-brain barrier.</text>
</comment>
<dbReference type="NCBIfam" id="TIGR00813">
    <property type="entry name" value="sss"/>
    <property type="match status" value="1"/>
</dbReference>
<feature type="transmembrane region" description="Helical" evidence="24">
    <location>
        <begin position="339"/>
        <end position="362"/>
    </location>
</feature>
<dbReference type="InterPro" id="IPR017452">
    <property type="entry name" value="GPCR_Rhodpsn_7TM"/>
</dbReference>
<feature type="transmembrane region" description="Helical" evidence="24">
    <location>
        <begin position="239"/>
        <end position="258"/>
    </location>
</feature>
<dbReference type="InterPro" id="IPR057244">
    <property type="entry name" value="GAIN_B"/>
</dbReference>
<evidence type="ECO:0000256" key="10">
    <source>
        <dbReference type="ARBA" id="ARBA00023065"/>
    </source>
</evidence>
<feature type="transmembrane region" description="Helical" evidence="24">
    <location>
        <begin position="441"/>
        <end position="462"/>
    </location>
</feature>
<dbReference type="InterPro" id="IPR000832">
    <property type="entry name" value="GPCR_2_secretin-like"/>
</dbReference>
<keyword evidence="15" id="KW-0092">Biotin</keyword>
<comment type="catalytic activity">
    <reaction evidence="19">
        <text>biotin(out) + 2 Na(+)(out) = biotin(in) + 2 Na(+)(in)</text>
        <dbReference type="Rhea" id="RHEA:73375"/>
        <dbReference type="ChEBI" id="CHEBI:29101"/>
        <dbReference type="ChEBI" id="CHEBI:57586"/>
    </reaction>
</comment>
<dbReference type="SMART" id="SM00303">
    <property type="entry name" value="GPS"/>
    <property type="match status" value="1"/>
</dbReference>
<evidence type="ECO:0000256" key="1">
    <source>
        <dbReference type="ARBA" id="ARBA00004424"/>
    </source>
</evidence>
<evidence type="ECO:0000259" key="26">
    <source>
        <dbReference type="PROSITE" id="PS50261"/>
    </source>
</evidence>
<evidence type="ECO:0000256" key="4">
    <source>
        <dbReference type="ARBA" id="ARBA00022448"/>
    </source>
</evidence>
<feature type="transmembrane region" description="Helical" evidence="24">
    <location>
        <begin position="1594"/>
        <end position="1616"/>
    </location>
</feature>
<evidence type="ECO:0000256" key="17">
    <source>
        <dbReference type="ARBA" id="ARBA00050243"/>
    </source>
</evidence>
<gene>
    <name evidence="28" type="ORF">Q5P01_020792</name>
</gene>
<dbReference type="GO" id="GO:0098660">
    <property type="term" value="P:inorganic ion transmembrane transport"/>
    <property type="evidence" value="ECO:0007669"/>
    <property type="project" value="UniProtKB-ARBA"/>
</dbReference>
<reference evidence="28" key="1">
    <citation type="submission" date="2023-07" db="EMBL/GenBank/DDBJ databases">
        <title>Chromosome-level Genome Assembly of Striped Snakehead (Channa striata).</title>
        <authorList>
            <person name="Liu H."/>
        </authorList>
    </citation>
    <scope>NUCLEOTIDE SEQUENCE</scope>
    <source>
        <strain evidence="28">Gz</strain>
        <tissue evidence="28">Muscle</tissue>
    </source>
</reference>
<dbReference type="PROSITE" id="PS50262">
    <property type="entry name" value="G_PROTEIN_RECEP_F1_2"/>
    <property type="match status" value="1"/>
</dbReference>
<feature type="transmembrane region" description="Helical" evidence="24">
    <location>
        <begin position="413"/>
        <end position="434"/>
    </location>
</feature>
<comment type="subcellular location">
    <subcellularLocation>
        <location evidence="1">Apical cell membrane</location>
        <topology evidence="1">Multi-pass membrane protein</topology>
    </subcellularLocation>
</comment>
<evidence type="ECO:0000256" key="14">
    <source>
        <dbReference type="ARBA" id="ARBA00023201"/>
    </source>
</evidence>
<dbReference type="InterPro" id="IPR001734">
    <property type="entry name" value="Na/solute_symporter"/>
</dbReference>
<accession>A0AA88LY80</accession>
<evidence type="ECO:0000256" key="12">
    <source>
        <dbReference type="ARBA" id="ARBA00023157"/>
    </source>
</evidence>
<dbReference type="SUPFAM" id="SSF81321">
    <property type="entry name" value="Family A G protein-coupled receptor-like"/>
    <property type="match status" value="1"/>
</dbReference>
<evidence type="ECO:0000256" key="23">
    <source>
        <dbReference type="ARBA" id="ARBA00078601"/>
    </source>
</evidence>
<dbReference type="GO" id="GO:0090482">
    <property type="term" value="F:vitamin transmembrane transporter activity"/>
    <property type="evidence" value="ECO:0007669"/>
    <property type="project" value="UniProtKB-ARBA"/>
</dbReference>
<evidence type="ECO:0000256" key="9">
    <source>
        <dbReference type="ARBA" id="ARBA00023053"/>
    </source>
</evidence>
<dbReference type="PROSITE" id="PS50221">
    <property type="entry name" value="GAIN_B"/>
    <property type="match status" value="1"/>
</dbReference>
<dbReference type="Pfam" id="PF01825">
    <property type="entry name" value="GPS"/>
    <property type="match status" value="1"/>
</dbReference>
<evidence type="ECO:0000256" key="5">
    <source>
        <dbReference type="ARBA" id="ARBA00022475"/>
    </source>
</evidence>
<keyword evidence="4" id="KW-0813">Transport</keyword>
<dbReference type="FunFam" id="1.20.1070.10:FF:000058">
    <property type="entry name" value="Adhesion G protein-coupled receptor F5"/>
    <property type="match status" value="1"/>
</dbReference>
<feature type="transmembrane region" description="Helical" evidence="24">
    <location>
        <begin position="128"/>
        <end position="153"/>
    </location>
</feature>
<dbReference type="Pfam" id="PF00002">
    <property type="entry name" value="7tm_2"/>
    <property type="match status" value="1"/>
</dbReference>
<feature type="transmembrane region" description="Helical" evidence="24">
    <location>
        <begin position="279"/>
        <end position="302"/>
    </location>
</feature>
<dbReference type="GO" id="GO:0015887">
    <property type="term" value="P:pantothenate transmembrane transport"/>
    <property type="evidence" value="ECO:0007669"/>
    <property type="project" value="UniProtKB-ARBA"/>
</dbReference>
<evidence type="ECO:0000256" key="8">
    <source>
        <dbReference type="ARBA" id="ARBA00022989"/>
    </source>
</evidence>
<dbReference type="EMBL" id="JAUPFM010000016">
    <property type="protein sequence ID" value="KAK2826578.1"/>
    <property type="molecule type" value="Genomic_DNA"/>
</dbReference>
<sequence>MDPSHQKHFTIADYVIFAVLLAASMGIGLYYALSGGRQRTTQEFLMADRSMHCLPVSLSLIASFQSAVAIIGVPAEIYTHGTQYWFIGCAYVLGLLIPAHVFIPVLYRLRVSSAYQYLELRFSKAVRICGTLTFIFQMVIYMGVCVYTPAFALNAVTGFKLWGAVLATGLVCTLYTTMGGLKAVIWTDVFQTVVMFAGQLAVIVVGVHQTGGVSEVWRKVWDGNLISGLDLNPDPTERHTFWTLGVGGVFLMLSLYGVNQAQVQRYLSARTEKEAVRSCYMVFPSLQLTLALSCVMGLVMFARYCGEDHSDKLGTSSGDAMVIYFVMDMLQGLPGLPGLFIACLFSAALSTISSAFNSLATVTMEDLIKPHFPAMSEARATLLSKVLASSYGLLCLAMAYVTHLMGDSVLQVALKIFGMVGGPILGLFCLGMFFPWANSTGAVAGLGAGLSMAFWIGIGSIATRNSGTRPLPPNCRATLLSHNVTTAIPPVASNVTLSLPSGLTRFYSLSYMWYSAFNCFTVILIGLIISYLTGPMKEEDVTPGTVYPLLGTLLCFLPERLKRNLCCVTPLGQTPSSQQRPPPQHKEINGVELHQELLQQQLHRSLGCCPGCGLASNLRRPCCRGSLIQIKENRIGMQTLIFLYIVGVNIFQAAGNENSYQMYYRNLSIEKDAFDNLTAILASFVFDNSEVVVNITITTVCANANSGELCSCTQGYKWSDRVCKDNPTCCGSDPCVFTQNQQPQMCISNSTVYITGSITLPTNFTSCLAEHNTNAYIQCNDNVTKKMQTVYSTLKGFDVLKINSYRVGSIIADFEMSIASDVNSQDLLDKSVALAGQLEASLSLQTTGVVQIGMPDGPVPYNSTGTVKCTSQRDLQTSPLWQLESRGNVYVITNGTQAQVTSVPMESSVNLAQITELWAGQYNCSYVQQLNQSTITHRASAVIDVALLPNIYISTTPMFPLCKSDSDLLNVQVDCAITQNNDSYNVTWGKQNIDAAIIPGKSSAGQILYSATTVVNCQSGNVPQVTCTFTNRCNQTRNTSIDINFITSKEIYCPGDDVWPNTKNGFTAVLPCQNRAGQRQRKCSSNMWEPEVASCVNQDLYNVLQNAIIVDIGLGGVDSNAASVLSQLQNATNNTGNINTFPNVKTSVQVLESLSQKPIQINNMSSVNDLLESSSNLLENSLQNSWTQNNNNNNSINNTLAVAYLNSVEHLIHVANVTSENKKTNIQVDTCNNSNCKNTVFNVNVSLAGSSNTTVKTAGYQQLQNYMPYDDDYKPNSIIVSTTTNVKLESLKITIDFPLLEPRPQNVEILCVSWDNNNSRWSQEGCTWVSSQNAGQCVCTHLSSFAILMSRKPLELSGATEITYAGLSVSIMSLVIVLVIELIVWSSVVKTNTLYLRHTTHVNISICLLIADCCFLASSTVQISDLWCETFVVLKHFCYLSMFFWMLCLSVTLLHQAVFLFHNVSKKNYLRFSLILGYVCPFLIVFITFLTNQGGKEGSYFNRDTCWLVYTGFFKGSIFTFLIPVGIIIFINVFSMVVVIMKLLDHPKTTGKSHEKDKTSAKTVMRTVVLLTPIFGITWAFGFGVMILDLTSGLVAFIVNYAFIVTNSFQGFFILATTCLGDKMIREALLNRLKKTATVSVTHTDSTTKLESSWKK</sequence>
<feature type="transmembrane region" description="Helical" evidence="24">
    <location>
        <begin position="1564"/>
        <end position="1588"/>
    </location>
</feature>
<feature type="transmembrane region" description="Helical" evidence="24">
    <location>
        <begin position="511"/>
        <end position="532"/>
    </location>
</feature>
<dbReference type="Proteomes" id="UP001187415">
    <property type="component" value="Unassembled WGS sequence"/>
</dbReference>
<keyword evidence="9" id="KW-0915">Sodium</keyword>
<evidence type="ECO:0000256" key="18">
    <source>
        <dbReference type="ARBA" id="ARBA00050457"/>
    </source>
</evidence>
<evidence type="ECO:0000256" key="6">
    <source>
        <dbReference type="ARBA" id="ARBA00022692"/>
    </source>
</evidence>
<dbReference type="GO" id="GO:0007166">
    <property type="term" value="P:cell surface receptor signaling pathway"/>
    <property type="evidence" value="ECO:0007669"/>
    <property type="project" value="InterPro"/>
</dbReference>
<proteinExistence type="inferred from homology"/>
<feature type="transmembrane region" description="Helical" evidence="24">
    <location>
        <begin position="14"/>
        <end position="33"/>
    </location>
</feature>
<dbReference type="GO" id="GO:0015293">
    <property type="term" value="F:symporter activity"/>
    <property type="evidence" value="ECO:0007669"/>
    <property type="project" value="UniProtKB-KW"/>
</dbReference>
<dbReference type="PROSITE" id="PS50261">
    <property type="entry name" value="G_PROTEIN_RECEP_F2_4"/>
    <property type="match status" value="1"/>
</dbReference>
<evidence type="ECO:0000256" key="15">
    <source>
        <dbReference type="ARBA" id="ARBA00023267"/>
    </source>
</evidence>
<feature type="domain" description="G-protein coupled receptors family 1 profile" evidence="27">
    <location>
        <begin position="1340"/>
        <end position="1625"/>
    </location>
</feature>
<keyword evidence="12" id="KW-1015">Disulfide bond</keyword>
<feature type="domain" description="GAIN-B" evidence="25">
    <location>
        <begin position="1213"/>
        <end position="1355"/>
    </location>
</feature>
<dbReference type="Pfam" id="PF00474">
    <property type="entry name" value="SSF"/>
    <property type="match status" value="1"/>
</dbReference>
<dbReference type="InterPro" id="IPR051163">
    <property type="entry name" value="Sodium:Solute_Symporter_SSF"/>
</dbReference>
<evidence type="ECO:0000259" key="25">
    <source>
        <dbReference type="PROSITE" id="PS50221"/>
    </source>
</evidence>
<comment type="similarity">
    <text evidence="3">Belongs to the G-protein coupled receptor 2 family. Adhesion G-protein coupled receptor (ADGR) subfamily.</text>
</comment>
<keyword evidence="10" id="KW-0406">Ion transport</keyword>
<keyword evidence="7" id="KW-0769">Symport</keyword>
<organism evidence="28 29">
    <name type="scientific">Channa striata</name>
    <name type="common">Snakehead murrel</name>
    <name type="synonym">Ophicephalus striatus</name>
    <dbReference type="NCBI Taxonomy" id="64152"/>
    <lineage>
        <taxon>Eukaryota</taxon>
        <taxon>Metazoa</taxon>
        <taxon>Chordata</taxon>
        <taxon>Craniata</taxon>
        <taxon>Vertebrata</taxon>
        <taxon>Euteleostomi</taxon>
        <taxon>Actinopterygii</taxon>
        <taxon>Neopterygii</taxon>
        <taxon>Teleostei</taxon>
        <taxon>Neoteleostei</taxon>
        <taxon>Acanthomorphata</taxon>
        <taxon>Anabantaria</taxon>
        <taxon>Anabantiformes</taxon>
        <taxon>Channoidei</taxon>
        <taxon>Channidae</taxon>
        <taxon>Channa</taxon>
    </lineage>
</organism>
<dbReference type="PRINTS" id="PR00249">
    <property type="entry name" value="GPCRSECRETIN"/>
</dbReference>
<dbReference type="FunFam" id="1.20.1730.10:FF:000011">
    <property type="entry name" value="sodium-dependent multivitamin transporter isoform X1"/>
    <property type="match status" value="1"/>
</dbReference>
<evidence type="ECO:0000313" key="28">
    <source>
        <dbReference type="EMBL" id="KAK2826578.1"/>
    </source>
</evidence>
<dbReference type="Gene3D" id="1.20.1730.10">
    <property type="entry name" value="Sodium/glucose cotransporter"/>
    <property type="match status" value="1"/>
</dbReference>
<evidence type="ECO:0000256" key="16">
    <source>
        <dbReference type="ARBA" id="ARBA00036099"/>
    </source>
</evidence>
<dbReference type="GO" id="GO:0016324">
    <property type="term" value="C:apical plasma membrane"/>
    <property type="evidence" value="ECO:0007669"/>
    <property type="project" value="UniProtKB-SubCell"/>
</dbReference>
<comment type="catalytic activity">
    <reaction evidence="16">
        <text>iodide(out) + 2 Na(+)(out) = iodide(in) + 2 Na(+)(in)</text>
        <dbReference type="Rhea" id="RHEA:71207"/>
        <dbReference type="ChEBI" id="CHEBI:16382"/>
        <dbReference type="ChEBI" id="CHEBI:29101"/>
    </reaction>
</comment>
<dbReference type="InterPro" id="IPR046338">
    <property type="entry name" value="GAIN_dom_sf"/>
</dbReference>
<dbReference type="InterPro" id="IPR000203">
    <property type="entry name" value="GPS"/>
</dbReference>
<dbReference type="GO" id="GO:0004930">
    <property type="term" value="F:G protein-coupled receptor activity"/>
    <property type="evidence" value="ECO:0007669"/>
    <property type="project" value="InterPro"/>
</dbReference>
<dbReference type="Gene3D" id="1.20.1070.10">
    <property type="entry name" value="Rhodopsin 7-helix transmembrane proteins"/>
    <property type="match status" value="1"/>
</dbReference>
<evidence type="ECO:0000256" key="11">
    <source>
        <dbReference type="ARBA" id="ARBA00023136"/>
    </source>
</evidence>
<evidence type="ECO:0000313" key="29">
    <source>
        <dbReference type="Proteomes" id="UP001187415"/>
    </source>
</evidence>
<comment type="caution">
    <text evidence="28">The sequence shown here is derived from an EMBL/GenBank/DDBJ whole genome shotgun (WGS) entry which is preliminary data.</text>
</comment>
<feature type="transmembrane region" description="Helical" evidence="24">
    <location>
        <begin position="1443"/>
        <end position="1462"/>
    </location>
</feature>
<evidence type="ECO:0000256" key="19">
    <source>
        <dbReference type="ARBA" id="ARBA00052729"/>
    </source>
</evidence>
<keyword evidence="11 24" id="KW-0472">Membrane</keyword>
<feature type="domain" description="G-protein coupled receptors family 2 profile 2" evidence="26">
    <location>
        <begin position="1359"/>
        <end position="1622"/>
    </location>
</feature>
<feature type="transmembrane region" description="Helical" evidence="24">
    <location>
        <begin position="53"/>
        <end position="73"/>
    </location>
</feature>
<evidence type="ECO:0000256" key="21">
    <source>
        <dbReference type="ARBA" id="ARBA00061728"/>
    </source>
</evidence>
<keyword evidence="6 24" id="KW-0812">Transmembrane</keyword>
<dbReference type="PROSITE" id="PS00456">
    <property type="entry name" value="NA_SOLUT_SYMP_1"/>
    <property type="match status" value="1"/>
</dbReference>
<evidence type="ECO:0000256" key="7">
    <source>
        <dbReference type="ARBA" id="ARBA00022847"/>
    </source>
</evidence>
<comment type="similarity">
    <text evidence="2">Belongs to the sodium:solute symporter (SSF) (TC 2.A.21) family.</text>
</comment>
<keyword evidence="8 24" id="KW-1133">Transmembrane helix</keyword>